<sequence length="338" mass="36354">MRKVAAVMAGTLLAAGFTTPAQAAPSRAEIALRWAPIHYQDVDTTGAHALGGKSDYITRYDFDDNLNGRDNWDNAGTNADAAAYYSVLETSTHYYLTYLFFHPRDWIDHPFFESEHENDAEGVLEIVEKDGSEYGSLKGAVTVAHSDFFSYKPASSGWSNGTETIDGTLQLQSSPHDSFQHPVTAQERGGHGLKAWPQYDINGDGIVYYPSLTVSEAPASADDRDVRYQLIDLFAGGGMWAQRDNATLFASLGTFAGDTSGGCGVGTYSCGTNSANAPWGWDDGNDAVSRGELATDPAKLTASYFTVNGTLSRAYTYNPYSSAAAALKAARTLPPTID</sequence>
<evidence type="ECO:0000313" key="3">
    <source>
        <dbReference type="Proteomes" id="UP000198688"/>
    </source>
</evidence>
<keyword evidence="3" id="KW-1185">Reference proteome</keyword>
<feature type="chain" id="PRO_5009267673" evidence="1">
    <location>
        <begin position="24"/>
        <end position="338"/>
    </location>
</feature>
<protein>
    <submittedName>
        <fullName evidence="2">Uncharacterized protein</fullName>
    </submittedName>
</protein>
<dbReference type="RefSeq" id="WP_231954583.1">
    <property type="nucleotide sequence ID" value="NZ_BOMJ01000005.1"/>
</dbReference>
<dbReference type="AlphaFoldDB" id="A0A1H1ZGE1"/>
<gene>
    <name evidence="2" type="ORF">SAMN04489716_3307</name>
</gene>
<dbReference type="Proteomes" id="UP000198688">
    <property type="component" value="Chromosome I"/>
</dbReference>
<name>A0A1H1ZGE1_9ACTN</name>
<dbReference type="EMBL" id="LT629758">
    <property type="protein sequence ID" value="SDT32699.1"/>
    <property type="molecule type" value="Genomic_DNA"/>
</dbReference>
<reference evidence="2 3" key="1">
    <citation type="submission" date="2016-10" db="EMBL/GenBank/DDBJ databases">
        <authorList>
            <person name="de Groot N.N."/>
        </authorList>
    </citation>
    <scope>NUCLEOTIDE SEQUENCE [LARGE SCALE GENOMIC DNA]</scope>
    <source>
        <strain evidence="2 3">DSM 43941</strain>
    </source>
</reference>
<organism evidence="2 3">
    <name type="scientific">Actinoplanes derwentensis</name>
    <dbReference type="NCBI Taxonomy" id="113562"/>
    <lineage>
        <taxon>Bacteria</taxon>
        <taxon>Bacillati</taxon>
        <taxon>Actinomycetota</taxon>
        <taxon>Actinomycetes</taxon>
        <taxon>Micromonosporales</taxon>
        <taxon>Micromonosporaceae</taxon>
        <taxon>Actinoplanes</taxon>
    </lineage>
</organism>
<feature type="signal peptide" evidence="1">
    <location>
        <begin position="1"/>
        <end position="23"/>
    </location>
</feature>
<evidence type="ECO:0000313" key="2">
    <source>
        <dbReference type="EMBL" id="SDT32699.1"/>
    </source>
</evidence>
<evidence type="ECO:0000256" key="1">
    <source>
        <dbReference type="SAM" id="SignalP"/>
    </source>
</evidence>
<keyword evidence="1" id="KW-0732">Signal</keyword>
<proteinExistence type="predicted"/>
<accession>A0A1H1ZGE1</accession>